<dbReference type="OrthoDB" id="5022306at2"/>
<protein>
    <submittedName>
        <fullName evidence="2">DinB family protein</fullName>
    </submittedName>
</protein>
<evidence type="ECO:0000313" key="2">
    <source>
        <dbReference type="EMBL" id="UWZ57522.1"/>
    </source>
</evidence>
<keyword evidence="3" id="KW-1185">Reference proteome</keyword>
<dbReference type="Gene3D" id="1.20.120.450">
    <property type="entry name" value="dinb family like domain"/>
    <property type="match status" value="1"/>
</dbReference>
<dbReference type="RefSeq" id="WP_033359306.1">
    <property type="nucleotide sequence ID" value="NZ_CP073767.1"/>
</dbReference>
<evidence type="ECO:0000313" key="3">
    <source>
        <dbReference type="Proteomes" id="UP001058003"/>
    </source>
</evidence>
<dbReference type="Pfam" id="PF12867">
    <property type="entry name" value="DinB_2"/>
    <property type="match status" value="1"/>
</dbReference>
<name>A0A9Q9MQF1_9ACTN</name>
<dbReference type="AlphaFoldDB" id="A0A9Q9MQF1"/>
<evidence type="ECO:0000259" key="1">
    <source>
        <dbReference type="Pfam" id="PF12867"/>
    </source>
</evidence>
<dbReference type="KEGG" id="daur:Daura_16005"/>
<proteinExistence type="predicted"/>
<organism evidence="2 3">
    <name type="scientific">Dactylosporangium aurantiacum</name>
    <dbReference type="NCBI Taxonomy" id="35754"/>
    <lineage>
        <taxon>Bacteria</taxon>
        <taxon>Bacillati</taxon>
        <taxon>Actinomycetota</taxon>
        <taxon>Actinomycetes</taxon>
        <taxon>Micromonosporales</taxon>
        <taxon>Micromonosporaceae</taxon>
        <taxon>Dactylosporangium</taxon>
    </lineage>
</organism>
<gene>
    <name evidence="2" type="ORF">Daura_16005</name>
</gene>
<dbReference type="Proteomes" id="UP001058003">
    <property type="component" value="Chromosome"/>
</dbReference>
<reference evidence="2" key="1">
    <citation type="submission" date="2021-04" db="EMBL/GenBank/DDBJ databases">
        <title>Dactylosporangium aurantiacum NRRL B-8018 full assembly.</title>
        <authorList>
            <person name="Hartkoorn R.C."/>
            <person name="Beaudoing E."/>
            <person name="Hot D."/>
        </authorList>
    </citation>
    <scope>NUCLEOTIDE SEQUENCE</scope>
    <source>
        <strain evidence="2">NRRL B-8018</strain>
    </source>
</reference>
<dbReference type="InterPro" id="IPR034660">
    <property type="entry name" value="DinB/YfiT-like"/>
</dbReference>
<sequence length="177" mass="19839">MIWRAEVVDQLDLYWDHHLAPRLAGLTDDEYFWEPVKDCWSLRTAADGRASLDGAEGDRDPDPPPVTTIAWRMTHVSFHVLGIRTSAHFGDGSLTMDTARLPVTADDAVATLERYYRGWRDAVAALDGAALARAMGDVEGPWSKRPMATLLLHVNREVMHHGAEICLLRDLYRAKFG</sequence>
<dbReference type="EMBL" id="CP073767">
    <property type="protein sequence ID" value="UWZ57522.1"/>
    <property type="molecule type" value="Genomic_DNA"/>
</dbReference>
<feature type="domain" description="DinB-like" evidence="1">
    <location>
        <begin position="18"/>
        <end position="165"/>
    </location>
</feature>
<dbReference type="InterPro" id="IPR024775">
    <property type="entry name" value="DinB-like"/>
</dbReference>
<dbReference type="SUPFAM" id="SSF109854">
    <property type="entry name" value="DinB/YfiT-like putative metalloenzymes"/>
    <property type="match status" value="1"/>
</dbReference>
<accession>A0A9Q9MQF1</accession>